<dbReference type="Gene3D" id="1.20.1250.20">
    <property type="entry name" value="MFS general substrate transporter like domains"/>
    <property type="match status" value="2"/>
</dbReference>
<name>F5XFK2_MICPN</name>
<organism evidence="7 8">
    <name type="scientific">Microlunatus phosphovorus (strain ATCC 700054 / DSM 10555 / JCM 9379 / NBRC 101784 / NCIMB 13414 / VKM Ac-1990 / NM-1)</name>
    <dbReference type="NCBI Taxonomy" id="1032480"/>
    <lineage>
        <taxon>Bacteria</taxon>
        <taxon>Bacillati</taxon>
        <taxon>Actinomycetota</taxon>
        <taxon>Actinomycetes</taxon>
        <taxon>Propionibacteriales</taxon>
        <taxon>Propionibacteriaceae</taxon>
        <taxon>Microlunatus</taxon>
    </lineage>
</organism>
<dbReference type="PANTHER" id="PTHR23542:SF1">
    <property type="entry name" value="MAJOR FACILITATOR SUPERFAMILY (MFS) PROFILE DOMAIN-CONTAINING PROTEIN"/>
    <property type="match status" value="1"/>
</dbReference>
<dbReference type="STRING" id="1032480.MLP_23950"/>
<sequence>MPSGPACDADADPAVGAPGANRTSLKLGTGIRAYGRLLTHGPIARPFVFAAFARLTLAMLPLGILILVQQERQTYALAGVVSGAYAIGAALGTPLWGRLMDRFGQVAVLAPTSLSSAALLVALALATTGGAPGGVLVALAAGVGLAYPAVSPALRAGFRVAFPDPWSRKVAFALDATSVELSFVLGPLLLSAFLLARIAVLPLLITATLLAGGTIAYCLTRFARRASHALGARDEVAGSSTGDPAPRTALAAAGVPAILIVVLLLSVGFGQLDTSMTATADRALGGTEQVGILFAAIASGSTIGGLVFGARSWPFDDRRALPVMMGFFGLCLLLLAGLLGIGHAGLPILLPLLFLTGLSIAPALIMQQTLLDRLTPPERLNEAQALLSAANTTGAAIGTAIAGFVIEGAGLSWSFTGAAIGVLIAAAVARLRPDRRALP</sequence>
<dbReference type="eggNOG" id="COG2814">
    <property type="taxonomic scope" value="Bacteria"/>
</dbReference>
<dbReference type="Proteomes" id="UP000007947">
    <property type="component" value="Chromosome"/>
</dbReference>
<evidence type="ECO:0000259" key="6">
    <source>
        <dbReference type="PROSITE" id="PS50850"/>
    </source>
</evidence>
<evidence type="ECO:0000256" key="4">
    <source>
        <dbReference type="ARBA" id="ARBA00023136"/>
    </source>
</evidence>
<reference evidence="7 8" key="1">
    <citation type="submission" date="2011-05" db="EMBL/GenBank/DDBJ databases">
        <title>Whole genome sequence of Microlunatus phosphovorus NM-1.</title>
        <authorList>
            <person name="Hosoyama A."/>
            <person name="Sasaki K."/>
            <person name="Harada T."/>
            <person name="Igarashi R."/>
            <person name="Kawakoshi A."/>
            <person name="Sasagawa M."/>
            <person name="Fukada J."/>
            <person name="Nakamura S."/>
            <person name="Katano Y."/>
            <person name="Hanada S."/>
            <person name="Kamagata Y."/>
            <person name="Nakamura N."/>
            <person name="Yamazaki S."/>
            <person name="Fujita N."/>
        </authorList>
    </citation>
    <scope>NUCLEOTIDE SEQUENCE [LARGE SCALE GENOMIC DNA]</scope>
    <source>
        <strain evidence="8">ATCC 700054 / DSM 10555 / JCM 9379 / NBRC 101784 / NCIMB 13414 / VKM Ac-1990 / NM-1</strain>
    </source>
</reference>
<feature type="transmembrane region" description="Helical" evidence="5">
    <location>
        <begin position="290"/>
        <end position="308"/>
    </location>
</feature>
<feature type="domain" description="Major facilitator superfamily (MFS) profile" evidence="6">
    <location>
        <begin position="254"/>
        <end position="439"/>
    </location>
</feature>
<evidence type="ECO:0000256" key="5">
    <source>
        <dbReference type="SAM" id="Phobius"/>
    </source>
</evidence>
<feature type="transmembrane region" description="Helical" evidence="5">
    <location>
        <begin position="249"/>
        <end position="270"/>
    </location>
</feature>
<keyword evidence="8" id="KW-1185">Reference proteome</keyword>
<feature type="transmembrane region" description="Helical" evidence="5">
    <location>
        <begin position="170"/>
        <end position="193"/>
    </location>
</feature>
<keyword evidence="2 5" id="KW-0812">Transmembrane</keyword>
<proteinExistence type="predicted"/>
<evidence type="ECO:0000313" key="8">
    <source>
        <dbReference type="Proteomes" id="UP000007947"/>
    </source>
</evidence>
<evidence type="ECO:0000256" key="1">
    <source>
        <dbReference type="ARBA" id="ARBA00004651"/>
    </source>
</evidence>
<evidence type="ECO:0000313" key="7">
    <source>
        <dbReference type="EMBL" id="BAK35409.1"/>
    </source>
</evidence>
<comment type="subcellular location">
    <subcellularLocation>
        <location evidence="1">Cell membrane</location>
        <topology evidence="1">Multi-pass membrane protein</topology>
    </subcellularLocation>
</comment>
<protein>
    <submittedName>
        <fullName evidence="7">Putative major facilitator superfamily transporter</fullName>
    </submittedName>
</protein>
<gene>
    <name evidence="7" type="ordered locus">MLP_23950</name>
</gene>
<dbReference type="PROSITE" id="PS50850">
    <property type="entry name" value="MFS"/>
    <property type="match status" value="1"/>
</dbReference>
<feature type="transmembrane region" description="Helical" evidence="5">
    <location>
        <begin position="412"/>
        <end position="431"/>
    </location>
</feature>
<dbReference type="RefSeq" id="WP_013863279.1">
    <property type="nucleotide sequence ID" value="NC_015635.1"/>
</dbReference>
<feature type="transmembrane region" description="Helical" evidence="5">
    <location>
        <begin position="320"/>
        <end position="342"/>
    </location>
</feature>
<feature type="transmembrane region" description="Helical" evidence="5">
    <location>
        <begin position="348"/>
        <end position="365"/>
    </location>
</feature>
<dbReference type="SUPFAM" id="SSF103473">
    <property type="entry name" value="MFS general substrate transporter"/>
    <property type="match status" value="1"/>
</dbReference>
<dbReference type="EMBL" id="AP012204">
    <property type="protein sequence ID" value="BAK35409.1"/>
    <property type="molecule type" value="Genomic_DNA"/>
</dbReference>
<dbReference type="InterPro" id="IPR036259">
    <property type="entry name" value="MFS_trans_sf"/>
</dbReference>
<dbReference type="KEGG" id="mph:MLP_23950"/>
<dbReference type="Pfam" id="PF07690">
    <property type="entry name" value="MFS_1"/>
    <property type="match status" value="1"/>
</dbReference>
<evidence type="ECO:0000256" key="3">
    <source>
        <dbReference type="ARBA" id="ARBA00022989"/>
    </source>
</evidence>
<dbReference type="InterPro" id="IPR020846">
    <property type="entry name" value="MFS_dom"/>
</dbReference>
<dbReference type="PANTHER" id="PTHR23542">
    <property type="match status" value="1"/>
</dbReference>
<dbReference type="InterPro" id="IPR011701">
    <property type="entry name" value="MFS"/>
</dbReference>
<dbReference type="GO" id="GO:0022857">
    <property type="term" value="F:transmembrane transporter activity"/>
    <property type="evidence" value="ECO:0007669"/>
    <property type="project" value="InterPro"/>
</dbReference>
<feature type="transmembrane region" description="Helical" evidence="5">
    <location>
        <begin position="75"/>
        <end position="97"/>
    </location>
</feature>
<accession>F5XFK2</accession>
<feature type="transmembrane region" description="Helical" evidence="5">
    <location>
        <begin position="47"/>
        <end position="68"/>
    </location>
</feature>
<keyword evidence="3 5" id="KW-1133">Transmembrane helix</keyword>
<dbReference type="HOGENOM" id="CLU_033532_3_1_11"/>
<keyword evidence="4 5" id="KW-0472">Membrane</keyword>
<evidence type="ECO:0000256" key="2">
    <source>
        <dbReference type="ARBA" id="ARBA00022692"/>
    </source>
</evidence>
<feature type="transmembrane region" description="Helical" evidence="5">
    <location>
        <begin position="117"/>
        <end position="150"/>
    </location>
</feature>
<feature type="transmembrane region" description="Helical" evidence="5">
    <location>
        <begin position="199"/>
        <end position="219"/>
    </location>
</feature>
<dbReference type="AlphaFoldDB" id="F5XFK2"/>
<dbReference type="GO" id="GO:0005886">
    <property type="term" value="C:plasma membrane"/>
    <property type="evidence" value="ECO:0007669"/>
    <property type="project" value="UniProtKB-SubCell"/>
</dbReference>